<protein>
    <submittedName>
        <fullName evidence="1">Uncharacterized protein</fullName>
    </submittedName>
</protein>
<accession>A0ABR4TJ69</accession>
<sequence>MAERPGNPRYGCESIGKATAFGLLTGCGAVMCKTGKVRGIDAKA</sequence>
<reference evidence="1 2" key="1">
    <citation type="submission" date="2013-07" db="EMBL/GenBank/DDBJ databases">
        <title>Thalassospira permensis NBRC 106175 Genome Sequencing.</title>
        <authorList>
            <person name="Lai Q."/>
            <person name="Shao Z."/>
        </authorList>
    </citation>
    <scope>NUCLEOTIDE SEQUENCE [LARGE SCALE GENOMIC DNA]</scope>
    <source>
        <strain evidence="1 2">NBRC 106175</strain>
    </source>
</reference>
<keyword evidence="2" id="KW-1185">Reference proteome</keyword>
<dbReference type="Proteomes" id="UP000027463">
    <property type="component" value="Unassembled WGS sequence"/>
</dbReference>
<dbReference type="EMBL" id="AUNC01000056">
    <property type="protein sequence ID" value="KEO52180.1"/>
    <property type="molecule type" value="Genomic_DNA"/>
</dbReference>
<evidence type="ECO:0000313" key="2">
    <source>
        <dbReference type="Proteomes" id="UP000027463"/>
    </source>
</evidence>
<evidence type="ECO:0000313" key="1">
    <source>
        <dbReference type="EMBL" id="KEO52180.1"/>
    </source>
</evidence>
<gene>
    <name evidence="1" type="ORF">SMB34_08685</name>
</gene>
<proteinExistence type="predicted"/>
<organism evidence="1 2">
    <name type="scientific">Thalassospira permensis NBRC 106175</name>
    <dbReference type="NCBI Taxonomy" id="1353532"/>
    <lineage>
        <taxon>Bacteria</taxon>
        <taxon>Pseudomonadati</taxon>
        <taxon>Pseudomonadota</taxon>
        <taxon>Alphaproteobacteria</taxon>
        <taxon>Rhodospirillales</taxon>
        <taxon>Thalassospiraceae</taxon>
        <taxon>Thalassospira</taxon>
    </lineage>
</organism>
<name>A0ABR4TJ69_9PROT</name>
<comment type="caution">
    <text evidence="1">The sequence shown here is derived from an EMBL/GenBank/DDBJ whole genome shotgun (WGS) entry which is preliminary data.</text>
</comment>